<evidence type="ECO:0000256" key="2">
    <source>
        <dbReference type="ARBA" id="ARBA00008072"/>
    </source>
</evidence>
<evidence type="ECO:0000256" key="1">
    <source>
        <dbReference type="ARBA" id="ARBA00001947"/>
    </source>
</evidence>
<proteinExistence type="inferred from homology"/>
<dbReference type="Pfam" id="PF00107">
    <property type="entry name" value="ADH_zinc_N"/>
    <property type="match status" value="1"/>
</dbReference>
<protein>
    <recommendedName>
        <fullName evidence="3">alcohol dehydrogenase</fullName>
        <ecNumber evidence="3">1.1.1.1</ecNumber>
    </recommendedName>
</protein>
<dbReference type="SUPFAM" id="SSF51735">
    <property type="entry name" value="NAD(P)-binding Rossmann-fold domains"/>
    <property type="match status" value="1"/>
</dbReference>
<evidence type="ECO:0000256" key="4">
    <source>
        <dbReference type="ARBA" id="ARBA00022723"/>
    </source>
</evidence>
<dbReference type="SUPFAM" id="SSF50129">
    <property type="entry name" value="GroES-like"/>
    <property type="match status" value="1"/>
</dbReference>
<keyword evidence="9" id="KW-1185">Reference proteome</keyword>
<evidence type="ECO:0000256" key="6">
    <source>
        <dbReference type="ARBA" id="ARBA00023002"/>
    </source>
</evidence>
<evidence type="ECO:0000259" key="7">
    <source>
        <dbReference type="SMART" id="SM00829"/>
    </source>
</evidence>
<dbReference type="InterPro" id="IPR036291">
    <property type="entry name" value="NAD(P)-bd_dom_sf"/>
</dbReference>
<dbReference type="InterPro" id="IPR014187">
    <property type="entry name" value="ADH_Zn_typ-2"/>
</dbReference>
<dbReference type="OrthoDB" id="9774952at2"/>
<keyword evidence="4" id="KW-0479">Metal-binding</keyword>
<accession>A0A1M4SCM4</accession>
<dbReference type="GO" id="GO:0046872">
    <property type="term" value="F:metal ion binding"/>
    <property type="evidence" value="ECO:0007669"/>
    <property type="project" value="UniProtKB-KW"/>
</dbReference>
<evidence type="ECO:0000313" key="8">
    <source>
        <dbReference type="EMBL" id="SHE29908.1"/>
    </source>
</evidence>
<dbReference type="SMART" id="SM00829">
    <property type="entry name" value="PKS_ER"/>
    <property type="match status" value="1"/>
</dbReference>
<dbReference type="InterPro" id="IPR020843">
    <property type="entry name" value="ER"/>
</dbReference>
<dbReference type="InterPro" id="IPR011032">
    <property type="entry name" value="GroES-like_sf"/>
</dbReference>
<dbReference type="EMBL" id="FQVB01000003">
    <property type="protein sequence ID" value="SHE29908.1"/>
    <property type="molecule type" value="Genomic_DNA"/>
</dbReference>
<feature type="domain" description="Enoyl reductase (ER)" evidence="7">
    <location>
        <begin position="13"/>
        <end position="338"/>
    </location>
</feature>
<sequence>MKAMVLERCAPIETEPLRIRSLPDPEPGHGEIRVRVRACGVCRTDLHVVEGELPPLDHPVIPGHQVVGEVDALGAGVRLFKGGERVGIAWLRHTCGQCSHCKSGRENLCEQALFTGYHAPGGYATHVVVREDFAYPVPETLGDAEATPLLCAGIIGYRSLKRCLCGPQPTGSSADRPKLALYGFGSSAHIVIQIARHWGYDVYAVSRTPRHQRLALELGARWAGPTAEEMPVKPGHAIIFAPAGHLVPTALEHLEKGGTLALAGIYMSRIPSLDYEKHLFYEKNIHSVTANTRQDARELLEIAAAVPIRPEVHTYPLEQANRVLRDLKEDKIRGTAVLLP</sequence>
<dbReference type="CDD" id="cd08298">
    <property type="entry name" value="CAD2"/>
    <property type="match status" value="1"/>
</dbReference>
<comment type="similarity">
    <text evidence="2">Belongs to the zinc-containing alcohol dehydrogenase family.</text>
</comment>
<evidence type="ECO:0000313" key="9">
    <source>
        <dbReference type="Proteomes" id="UP000184076"/>
    </source>
</evidence>
<dbReference type="AlphaFoldDB" id="A0A1M4SCM4"/>
<evidence type="ECO:0000256" key="5">
    <source>
        <dbReference type="ARBA" id="ARBA00022833"/>
    </source>
</evidence>
<keyword evidence="6" id="KW-0560">Oxidoreductase</keyword>
<reference evidence="9" key="1">
    <citation type="submission" date="2016-11" db="EMBL/GenBank/DDBJ databases">
        <authorList>
            <person name="Varghese N."/>
            <person name="Submissions S."/>
        </authorList>
    </citation>
    <scope>NUCLEOTIDE SEQUENCE [LARGE SCALE GENOMIC DNA]</scope>
    <source>
        <strain evidence="9">DSM 9756</strain>
    </source>
</reference>
<dbReference type="EC" id="1.1.1.1" evidence="3"/>
<evidence type="ECO:0000256" key="3">
    <source>
        <dbReference type="ARBA" id="ARBA00013190"/>
    </source>
</evidence>
<keyword evidence="5" id="KW-0862">Zinc</keyword>
<comment type="cofactor">
    <cofactor evidence="1">
        <name>Zn(2+)</name>
        <dbReference type="ChEBI" id="CHEBI:29105"/>
    </cofactor>
</comment>
<dbReference type="PANTHER" id="PTHR42940">
    <property type="entry name" value="ALCOHOL DEHYDROGENASE 1-RELATED"/>
    <property type="match status" value="1"/>
</dbReference>
<dbReference type="PANTHER" id="PTHR42940:SF8">
    <property type="entry name" value="VACUOLAR PROTEIN SORTING-ASSOCIATED PROTEIN 11"/>
    <property type="match status" value="1"/>
</dbReference>
<dbReference type="NCBIfam" id="TIGR02822">
    <property type="entry name" value="adh_fam_2"/>
    <property type="match status" value="1"/>
</dbReference>
<dbReference type="RefSeq" id="WP_073035839.1">
    <property type="nucleotide sequence ID" value="NZ_FQVB01000003.1"/>
</dbReference>
<dbReference type="InterPro" id="IPR013154">
    <property type="entry name" value="ADH-like_N"/>
</dbReference>
<dbReference type="GO" id="GO:0005737">
    <property type="term" value="C:cytoplasm"/>
    <property type="evidence" value="ECO:0007669"/>
    <property type="project" value="TreeGrafter"/>
</dbReference>
<dbReference type="Pfam" id="PF08240">
    <property type="entry name" value="ADH_N"/>
    <property type="match status" value="1"/>
</dbReference>
<name>A0A1M4SCM4_9BACT</name>
<dbReference type="STRING" id="1121391.SAMN02745206_00058"/>
<dbReference type="InterPro" id="IPR013149">
    <property type="entry name" value="ADH-like_C"/>
</dbReference>
<dbReference type="GO" id="GO:0004022">
    <property type="term" value="F:alcohol dehydrogenase (NAD+) activity"/>
    <property type="evidence" value="ECO:0007669"/>
    <property type="project" value="UniProtKB-EC"/>
</dbReference>
<dbReference type="Gene3D" id="3.40.50.720">
    <property type="entry name" value="NAD(P)-binding Rossmann-like Domain"/>
    <property type="match status" value="1"/>
</dbReference>
<dbReference type="Proteomes" id="UP000184076">
    <property type="component" value="Unassembled WGS sequence"/>
</dbReference>
<gene>
    <name evidence="8" type="ORF">SAMN02745206_00058</name>
</gene>
<organism evidence="8 9">
    <name type="scientific">Desulfacinum infernum DSM 9756</name>
    <dbReference type="NCBI Taxonomy" id="1121391"/>
    <lineage>
        <taxon>Bacteria</taxon>
        <taxon>Pseudomonadati</taxon>
        <taxon>Thermodesulfobacteriota</taxon>
        <taxon>Syntrophobacteria</taxon>
        <taxon>Syntrophobacterales</taxon>
        <taxon>Syntrophobacteraceae</taxon>
        <taxon>Desulfacinum</taxon>
    </lineage>
</organism>
<dbReference type="Gene3D" id="3.90.180.10">
    <property type="entry name" value="Medium-chain alcohol dehydrogenases, catalytic domain"/>
    <property type="match status" value="1"/>
</dbReference>